<dbReference type="CDD" id="cd19511">
    <property type="entry name" value="RecA-like_CDC48_r2-like"/>
    <property type="match status" value="1"/>
</dbReference>
<evidence type="ECO:0000256" key="2">
    <source>
        <dbReference type="ARBA" id="ARBA00022490"/>
    </source>
</evidence>
<dbReference type="Gene3D" id="3.40.50.300">
    <property type="entry name" value="P-loop containing nucleotide triphosphate hydrolases"/>
    <property type="match status" value="1"/>
</dbReference>
<keyword evidence="10" id="KW-1185">Reference proteome</keyword>
<proteinExistence type="inferred from homology"/>
<dbReference type="SUPFAM" id="SSF52540">
    <property type="entry name" value="P-loop containing nucleoside triphosphate hydrolases"/>
    <property type="match status" value="1"/>
</dbReference>
<evidence type="ECO:0000256" key="4">
    <source>
        <dbReference type="ARBA" id="ARBA00022741"/>
    </source>
</evidence>
<sequence>MLADSAHGYVGADLAAVCKEAGLHALRRALSKDAQLSDAEVMGTVAVTFLDFQQAMNDVRPSAMREVAIDVPKVRWADVGGMDQVKLKLKQAVEWPLKHPESFSRMGISPPKGILLYGPPGCSKTMIAKALANESGINFLAIKGPELLSKYVGESERAVREVFRKARAVAPSIVFFDEIDALAVERGSSSGSSGVADRVLAQLLTEIDGIEQLRDVTVLAATNRPDMIDKALMRPGRLDRIIYVPLPDAATRREILKLQFSNIPVAEDVCLNDLVIQTKKYSGAEITALCQEAALLALQEDINAKCIRGKHFETALEIVKPRIPDSLIQSYVNYQKQSGLYTASHC</sequence>
<protein>
    <submittedName>
        <fullName evidence="9">SPAT5 protein</fullName>
    </submittedName>
</protein>
<gene>
    <name evidence="9" type="primary">Spata5</name>
    <name evidence="9" type="ORF">GTO95_0014060</name>
</gene>
<accession>A0A8J7NQ63</accession>
<comment type="similarity">
    <text evidence="6">Belongs to the AAA ATPase family. AFG2 subfamily.</text>
</comment>
<dbReference type="PROSITE" id="PS00674">
    <property type="entry name" value="AAA"/>
    <property type="match status" value="1"/>
</dbReference>
<dbReference type="FunFam" id="3.40.50.300:FF:000567">
    <property type="entry name" value="ATPase, AAA family protein"/>
    <property type="match status" value="1"/>
</dbReference>
<evidence type="ECO:0000256" key="7">
    <source>
        <dbReference type="RuleBase" id="RU003651"/>
    </source>
</evidence>
<evidence type="ECO:0000259" key="8">
    <source>
        <dbReference type="SMART" id="SM00382"/>
    </source>
</evidence>
<name>A0A8J7NQ63_ATRSP</name>
<dbReference type="PANTHER" id="PTHR23077">
    <property type="entry name" value="AAA-FAMILY ATPASE"/>
    <property type="match status" value="1"/>
</dbReference>
<dbReference type="EMBL" id="JAAWVO010036829">
    <property type="protein sequence ID" value="MBN3317802.1"/>
    <property type="molecule type" value="Genomic_DNA"/>
</dbReference>
<dbReference type="InterPro" id="IPR041569">
    <property type="entry name" value="AAA_lid_3"/>
</dbReference>
<dbReference type="InterPro" id="IPR003593">
    <property type="entry name" value="AAA+_ATPase"/>
</dbReference>
<evidence type="ECO:0000256" key="6">
    <source>
        <dbReference type="ARBA" id="ARBA00061477"/>
    </source>
</evidence>
<dbReference type="FunFam" id="1.10.8.60:FF:000069">
    <property type="entry name" value="spermatogenesis-associated protein 5 isoform X1"/>
    <property type="match status" value="1"/>
</dbReference>
<evidence type="ECO:0000256" key="5">
    <source>
        <dbReference type="ARBA" id="ARBA00022840"/>
    </source>
</evidence>
<keyword evidence="5 7" id="KW-0067">ATP-binding</keyword>
<dbReference type="InterPro" id="IPR003960">
    <property type="entry name" value="ATPase_AAA_CS"/>
</dbReference>
<dbReference type="InterPro" id="IPR003959">
    <property type="entry name" value="ATPase_AAA_core"/>
</dbReference>
<keyword evidence="3" id="KW-0677">Repeat</keyword>
<dbReference type="PANTHER" id="PTHR23077:SF27">
    <property type="entry name" value="ATPASE FAMILY GENE 2 PROTEIN HOMOLOG A"/>
    <property type="match status" value="1"/>
</dbReference>
<feature type="domain" description="AAA+ ATPase" evidence="8">
    <location>
        <begin position="110"/>
        <end position="248"/>
    </location>
</feature>
<dbReference type="Proteomes" id="UP000736164">
    <property type="component" value="Unassembled WGS sequence"/>
</dbReference>
<reference evidence="9" key="1">
    <citation type="journal article" date="2021" name="Cell">
        <title>Tracing the genetic footprints of vertebrate landing in non-teleost ray-finned fishes.</title>
        <authorList>
            <person name="Bi X."/>
            <person name="Wang K."/>
            <person name="Yang L."/>
            <person name="Pan H."/>
            <person name="Jiang H."/>
            <person name="Wei Q."/>
            <person name="Fang M."/>
            <person name="Yu H."/>
            <person name="Zhu C."/>
            <person name="Cai Y."/>
            <person name="He Y."/>
            <person name="Gan X."/>
            <person name="Zeng H."/>
            <person name="Yu D."/>
            <person name="Zhu Y."/>
            <person name="Jiang H."/>
            <person name="Qiu Q."/>
            <person name="Yang H."/>
            <person name="Zhang Y.E."/>
            <person name="Wang W."/>
            <person name="Zhu M."/>
            <person name="He S."/>
            <person name="Zhang G."/>
        </authorList>
    </citation>
    <scope>NUCLEOTIDE SEQUENCE</scope>
    <source>
        <strain evidence="9">Allg_001</strain>
    </source>
</reference>
<dbReference type="InterPro" id="IPR050168">
    <property type="entry name" value="AAA_ATPase_domain"/>
</dbReference>
<feature type="non-terminal residue" evidence="9">
    <location>
        <position position="1"/>
    </location>
</feature>
<evidence type="ECO:0000313" key="9">
    <source>
        <dbReference type="EMBL" id="MBN3317802.1"/>
    </source>
</evidence>
<comment type="subcellular location">
    <subcellularLocation>
        <location evidence="1">Cytoplasm</location>
    </subcellularLocation>
</comment>
<feature type="non-terminal residue" evidence="9">
    <location>
        <position position="346"/>
    </location>
</feature>
<dbReference type="Pfam" id="PF17862">
    <property type="entry name" value="AAA_lid_3"/>
    <property type="match status" value="2"/>
</dbReference>
<dbReference type="GO" id="GO:0016887">
    <property type="term" value="F:ATP hydrolysis activity"/>
    <property type="evidence" value="ECO:0007669"/>
    <property type="project" value="InterPro"/>
</dbReference>
<evidence type="ECO:0000256" key="3">
    <source>
        <dbReference type="ARBA" id="ARBA00022737"/>
    </source>
</evidence>
<dbReference type="GO" id="GO:0005737">
    <property type="term" value="C:cytoplasm"/>
    <property type="evidence" value="ECO:0007669"/>
    <property type="project" value="UniProtKB-SubCell"/>
</dbReference>
<keyword evidence="2" id="KW-0963">Cytoplasm</keyword>
<keyword evidence="4 7" id="KW-0547">Nucleotide-binding</keyword>
<dbReference type="SMART" id="SM00382">
    <property type="entry name" value="AAA"/>
    <property type="match status" value="1"/>
</dbReference>
<dbReference type="GO" id="GO:0005524">
    <property type="term" value="F:ATP binding"/>
    <property type="evidence" value="ECO:0007669"/>
    <property type="project" value="UniProtKB-KW"/>
</dbReference>
<evidence type="ECO:0000256" key="1">
    <source>
        <dbReference type="ARBA" id="ARBA00004496"/>
    </source>
</evidence>
<evidence type="ECO:0000313" key="10">
    <source>
        <dbReference type="Proteomes" id="UP000736164"/>
    </source>
</evidence>
<dbReference type="InterPro" id="IPR027417">
    <property type="entry name" value="P-loop_NTPase"/>
</dbReference>
<comment type="caution">
    <text evidence="9">The sequence shown here is derived from an EMBL/GenBank/DDBJ whole genome shotgun (WGS) entry which is preliminary data.</text>
</comment>
<dbReference type="Pfam" id="PF00004">
    <property type="entry name" value="AAA"/>
    <property type="match status" value="1"/>
</dbReference>
<dbReference type="Gene3D" id="1.10.8.60">
    <property type="match status" value="2"/>
</dbReference>
<dbReference type="AlphaFoldDB" id="A0A8J7NQ63"/>
<organism evidence="9 10">
    <name type="scientific">Atractosteus spatula</name>
    <name type="common">Alligator gar</name>
    <name type="synonym">Lepisosteus spatula</name>
    <dbReference type="NCBI Taxonomy" id="7917"/>
    <lineage>
        <taxon>Eukaryota</taxon>
        <taxon>Metazoa</taxon>
        <taxon>Chordata</taxon>
        <taxon>Craniata</taxon>
        <taxon>Vertebrata</taxon>
        <taxon>Euteleostomi</taxon>
        <taxon>Actinopterygii</taxon>
        <taxon>Neopterygii</taxon>
        <taxon>Holostei</taxon>
        <taxon>Semionotiformes</taxon>
        <taxon>Lepisosteidae</taxon>
        <taxon>Atractosteus</taxon>
    </lineage>
</organism>